<evidence type="ECO:0000256" key="1">
    <source>
        <dbReference type="ARBA" id="ARBA00004173"/>
    </source>
</evidence>
<name>A0A2H9TK53_9FUNG</name>
<evidence type="ECO:0000256" key="7">
    <source>
        <dbReference type="ARBA" id="ARBA00023136"/>
    </source>
</evidence>
<dbReference type="GO" id="GO:0016020">
    <property type="term" value="C:membrane"/>
    <property type="evidence" value="ECO:0007669"/>
    <property type="project" value="UniProtKB-SubCell"/>
</dbReference>
<accession>A0A2H9TK53</accession>
<evidence type="ECO:0000256" key="3">
    <source>
        <dbReference type="ARBA" id="ARBA00022692"/>
    </source>
</evidence>
<evidence type="ECO:0000256" key="8">
    <source>
        <dbReference type="SAM" id="Phobius"/>
    </source>
</evidence>
<organism evidence="9 10">
    <name type="scientific">Paramicrosporidium saccamoebae</name>
    <dbReference type="NCBI Taxonomy" id="1246581"/>
    <lineage>
        <taxon>Eukaryota</taxon>
        <taxon>Fungi</taxon>
        <taxon>Fungi incertae sedis</taxon>
        <taxon>Cryptomycota</taxon>
        <taxon>Cryptomycota incertae sedis</taxon>
        <taxon>Paramicrosporidium</taxon>
    </lineage>
</organism>
<dbReference type="InterPro" id="IPR024461">
    <property type="entry name" value="CCDC90-like"/>
</dbReference>
<gene>
    <name evidence="9" type="ORF">PSACC_02056</name>
</gene>
<reference evidence="9 10" key="1">
    <citation type="submission" date="2016-10" db="EMBL/GenBank/DDBJ databases">
        <title>The genome of Paramicrosporidium saccamoebae is the missing link in understanding Cryptomycota and Microsporidia evolution.</title>
        <authorList>
            <person name="Quandt C.A."/>
            <person name="Beaudet D."/>
            <person name="Corsaro D."/>
            <person name="Michel R."/>
            <person name="Corradi N."/>
            <person name="James T."/>
        </authorList>
    </citation>
    <scope>NUCLEOTIDE SEQUENCE [LARGE SCALE GENOMIC DNA]</scope>
    <source>
        <strain evidence="9 10">KSL3</strain>
    </source>
</reference>
<proteinExistence type="predicted"/>
<keyword evidence="3 8" id="KW-0812">Transmembrane</keyword>
<keyword evidence="7 8" id="KW-0472">Membrane</keyword>
<keyword evidence="10" id="KW-1185">Reference proteome</keyword>
<keyword evidence="6" id="KW-0496">Mitochondrion</keyword>
<dbReference type="PANTHER" id="PTHR14360:SF1">
    <property type="entry name" value="PROTEIN FMP32, MITOCHONDRIAL"/>
    <property type="match status" value="1"/>
</dbReference>
<dbReference type="Pfam" id="PF07798">
    <property type="entry name" value="CCDC90-like"/>
    <property type="match status" value="1"/>
</dbReference>
<evidence type="ECO:0000256" key="4">
    <source>
        <dbReference type="ARBA" id="ARBA00022989"/>
    </source>
</evidence>
<evidence type="ECO:0000256" key="5">
    <source>
        <dbReference type="ARBA" id="ARBA00023054"/>
    </source>
</evidence>
<keyword evidence="5" id="KW-0175">Coiled coil</keyword>
<dbReference type="OrthoDB" id="889336at2759"/>
<dbReference type="EMBL" id="MTSL01000141">
    <property type="protein sequence ID" value="PJF18134.1"/>
    <property type="molecule type" value="Genomic_DNA"/>
</dbReference>
<dbReference type="Proteomes" id="UP000240830">
    <property type="component" value="Unassembled WGS sequence"/>
</dbReference>
<dbReference type="GO" id="GO:0005739">
    <property type="term" value="C:mitochondrion"/>
    <property type="evidence" value="ECO:0007669"/>
    <property type="project" value="UniProtKB-SubCell"/>
</dbReference>
<feature type="transmembrane region" description="Helical" evidence="8">
    <location>
        <begin position="73"/>
        <end position="92"/>
    </location>
</feature>
<dbReference type="AlphaFoldDB" id="A0A2H9TK53"/>
<sequence>MEKLLGDLRTNRQRSRDTLNSIRSEMRLEVNLERGRQRDAALVAALRFQDLKTRVDAEVGNAHAALAKLRHDIFYSLTGFLFTSVAALFGFLRLTS</sequence>
<comment type="caution">
    <text evidence="9">The sequence shown here is derived from an EMBL/GenBank/DDBJ whole genome shotgun (WGS) entry which is preliminary data.</text>
</comment>
<keyword evidence="4 8" id="KW-1133">Transmembrane helix</keyword>
<evidence type="ECO:0000256" key="6">
    <source>
        <dbReference type="ARBA" id="ARBA00023128"/>
    </source>
</evidence>
<evidence type="ECO:0000313" key="10">
    <source>
        <dbReference type="Proteomes" id="UP000240830"/>
    </source>
</evidence>
<dbReference type="PANTHER" id="PTHR14360">
    <property type="entry name" value="PROTEIN FMP32, MITOCHONDRIAL"/>
    <property type="match status" value="1"/>
</dbReference>
<protein>
    <submittedName>
        <fullName evidence="9">Uncharacterized protein</fullName>
    </submittedName>
</protein>
<evidence type="ECO:0000313" key="9">
    <source>
        <dbReference type="EMBL" id="PJF18134.1"/>
    </source>
</evidence>
<comment type="subcellular location">
    <subcellularLocation>
        <location evidence="2">Membrane</location>
    </subcellularLocation>
    <subcellularLocation>
        <location evidence="1">Mitochondrion</location>
    </subcellularLocation>
</comment>
<evidence type="ECO:0000256" key="2">
    <source>
        <dbReference type="ARBA" id="ARBA00004370"/>
    </source>
</evidence>